<evidence type="ECO:0000256" key="6">
    <source>
        <dbReference type="ARBA" id="ARBA00023098"/>
    </source>
</evidence>
<evidence type="ECO:0000256" key="8">
    <source>
        <dbReference type="ARBA" id="ARBA00023209"/>
    </source>
</evidence>
<dbReference type="Pfam" id="PF02660">
    <property type="entry name" value="G3P_acyltransf"/>
    <property type="match status" value="1"/>
</dbReference>
<dbReference type="EMBL" id="QDDL01000009">
    <property type="protein sequence ID" value="PVZ65645.1"/>
    <property type="molecule type" value="Genomic_DNA"/>
</dbReference>
<keyword evidence="11" id="KW-0012">Acyltransferase</keyword>
<keyword evidence="4 10" id="KW-0812">Transmembrane</keyword>
<proteinExistence type="inferred from homology"/>
<accession>A0A2V1GWY4</accession>
<dbReference type="GO" id="GO:0043772">
    <property type="term" value="F:acyl-phosphate glycerol-3-phosphate acyltransferase activity"/>
    <property type="evidence" value="ECO:0007669"/>
    <property type="project" value="UniProtKB-UniRule"/>
</dbReference>
<comment type="caution">
    <text evidence="11">The sequence shown here is derived from an EMBL/GenBank/DDBJ whole genome shotgun (WGS) entry which is preliminary data.</text>
</comment>
<dbReference type="PANTHER" id="PTHR30309">
    <property type="entry name" value="INNER MEMBRANE PROTEIN YGIH"/>
    <property type="match status" value="1"/>
</dbReference>
<keyword evidence="1 10" id="KW-1003">Cell membrane</keyword>
<feature type="transmembrane region" description="Helical" evidence="10">
    <location>
        <begin position="6"/>
        <end position="26"/>
    </location>
</feature>
<gene>
    <name evidence="10 11" type="primary">plsY</name>
    <name evidence="11" type="ORF">DC094_17310</name>
</gene>
<comment type="pathway">
    <text evidence="10">Lipid metabolism; phospholipid metabolism.</text>
</comment>
<evidence type="ECO:0000256" key="9">
    <source>
        <dbReference type="ARBA" id="ARBA00023264"/>
    </source>
</evidence>
<evidence type="ECO:0000313" key="11">
    <source>
        <dbReference type="EMBL" id="PVZ65645.1"/>
    </source>
</evidence>
<keyword evidence="3 10" id="KW-0808">Transferase</keyword>
<comment type="function">
    <text evidence="10">Catalyzes the transfer of an acyl group from acyl-phosphate (acyl-PO(4)) to glycerol-3-phosphate (G3P) to form lysophosphatidic acid (LPA). This enzyme utilizes acyl-phosphate as fatty acyl donor, but not acyl-CoA or acyl-ACP.</text>
</comment>
<keyword evidence="5 10" id="KW-1133">Transmembrane helix</keyword>
<comment type="similarity">
    <text evidence="10">Belongs to the PlsY family.</text>
</comment>
<dbReference type="RefSeq" id="WP_116688386.1">
    <property type="nucleotide sequence ID" value="NZ_CAWNYD010000009.1"/>
</dbReference>
<comment type="subunit">
    <text evidence="10">Probably interacts with PlsX.</text>
</comment>
<evidence type="ECO:0000256" key="2">
    <source>
        <dbReference type="ARBA" id="ARBA00022516"/>
    </source>
</evidence>
<dbReference type="NCBIfam" id="TIGR00023">
    <property type="entry name" value="glycerol-3-phosphate 1-O-acyltransferase PlsY"/>
    <property type="match status" value="1"/>
</dbReference>
<keyword evidence="8 10" id="KW-0594">Phospholipid biosynthesis</keyword>
<dbReference type="PANTHER" id="PTHR30309:SF0">
    <property type="entry name" value="GLYCEROL-3-PHOSPHATE ACYLTRANSFERASE-RELATED"/>
    <property type="match status" value="1"/>
</dbReference>
<name>A0A2V1GWY4_9GAMM</name>
<sequence length="197" mass="20719">MSLSVSVIALLMAYLLGSLSSAIVVCRLMGLPDPRGEGSGNPGTTNVLRIGGKKAAIFTLLGDSFKALIPVAIIQLLGGSVELAAWGGFAAIMGHLFPVFFKFQGGKGVATWFGLLLGLYWPLGLLAIAIWLSMAVIFRYSSLAALTAVALVPVACFWLLPSAMLPTALMAVVIYIRHAENISRLVAGQESKIGKKS</sequence>
<evidence type="ECO:0000256" key="5">
    <source>
        <dbReference type="ARBA" id="ARBA00022989"/>
    </source>
</evidence>
<dbReference type="Proteomes" id="UP000244906">
    <property type="component" value="Unassembled WGS sequence"/>
</dbReference>
<organism evidence="11 12">
    <name type="scientific">Pelagibaculum spongiae</name>
    <dbReference type="NCBI Taxonomy" id="2080658"/>
    <lineage>
        <taxon>Bacteria</taxon>
        <taxon>Pseudomonadati</taxon>
        <taxon>Pseudomonadota</taxon>
        <taxon>Gammaproteobacteria</taxon>
        <taxon>Oceanospirillales</taxon>
        <taxon>Pelagibaculum</taxon>
    </lineage>
</organism>
<evidence type="ECO:0000256" key="1">
    <source>
        <dbReference type="ARBA" id="ARBA00022475"/>
    </source>
</evidence>
<evidence type="ECO:0000256" key="3">
    <source>
        <dbReference type="ARBA" id="ARBA00022679"/>
    </source>
</evidence>
<comment type="catalytic activity">
    <reaction evidence="10">
        <text>an acyl phosphate + sn-glycerol 3-phosphate = a 1-acyl-sn-glycero-3-phosphate + phosphate</text>
        <dbReference type="Rhea" id="RHEA:34075"/>
        <dbReference type="ChEBI" id="CHEBI:43474"/>
        <dbReference type="ChEBI" id="CHEBI:57597"/>
        <dbReference type="ChEBI" id="CHEBI:57970"/>
        <dbReference type="ChEBI" id="CHEBI:59918"/>
        <dbReference type="EC" id="2.3.1.275"/>
    </reaction>
</comment>
<feature type="transmembrane region" description="Helical" evidence="10">
    <location>
        <begin position="143"/>
        <end position="176"/>
    </location>
</feature>
<evidence type="ECO:0000256" key="7">
    <source>
        <dbReference type="ARBA" id="ARBA00023136"/>
    </source>
</evidence>
<feature type="transmembrane region" description="Helical" evidence="10">
    <location>
        <begin position="55"/>
        <end position="77"/>
    </location>
</feature>
<dbReference type="InterPro" id="IPR003811">
    <property type="entry name" value="G3P_acylTferase_PlsY"/>
</dbReference>
<dbReference type="GO" id="GO:0005886">
    <property type="term" value="C:plasma membrane"/>
    <property type="evidence" value="ECO:0007669"/>
    <property type="project" value="UniProtKB-SubCell"/>
</dbReference>
<feature type="transmembrane region" description="Helical" evidence="10">
    <location>
        <begin position="113"/>
        <end position="137"/>
    </location>
</feature>
<evidence type="ECO:0000313" key="12">
    <source>
        <dbReference type="Proteomes" id="UP000244906"/>
    </source>
</evidence>
<keyword evidence="9 10" id="KW-1208">Phospholipid metabolism</keyword>
<reference evidence="11 12" key="1">
    <citation type="submission" date="2018-04" db="EMBL/GenBank/DDBJ databases">
        <title>Thalassorhabdus spongiae gen. nov., sp. nov., isolated from a marine sponge in South-West Iceland.</title>
        <authorList>
            <person name="Knobloch S."/>
            <person name="Daussin A."/>
            <person name="Johannsson R."/>
            <person name="Marteinsson V.T."/>
        </authorList>
    </citation>
    <scope>NUCLEOTIDE SEQUENCE [LARGE SCALE GENOMIC DNA]</scope>
    <source>
        <strain evidence="11 12">Hp12</strain>
    </source>
</reference>
<dbReference type="HAMAP" id="MF_01043">
    <property type="entry name" value="PlsY"/>
    <property type="match status" value="1"/>
</dbReference>
<dbReference type="AlphaFoldDB" id="A0A2V1GWY4"/>
<dbReference type="SMART" id="SM01207">
    <property type="entry name" value="G3P_acyltransf"/>
    <property type="match status" value="1"/>
</dbReference>
<evidence type="ECO:0000256" key="10">
    <source>
        <dbReference type="HAMAP-Rule" id="MF_01043"/>
    </source>
</evidence>
<protein>
    <recommendedName>
        <fullName evidence="10">Glycerol-3-phosphate acyltransferase</fullName>
    </recommendedName>
    <alternativeName>
        <fullName evidence="10">Acyl-PO4 G3P acyltransferase</fullName>
    </alternativeName>
    <alternativeName>
        <fullName evidence="10">Acyl-phosphate--glycerol-3-phosphate acyltransferase</fullName>
    </alternativeName>
    <alternativeName>
        <fullName evidence="10">G3P acyltransferase</fullName>
        <shortName evidence="10">GPAT</shortName>
        <ecNumber evidence="10">2.3.1.275</ecNumber>
    </alternativeName>
    <alternativeName>
        <fullName evidence="10">Lysophosphatidic acid synthase</fullName>
        <shortName evidence="10">LPA synthase</shortName>
    </alternativeName>
</protein>
<evidence type="ECO:0000256" key="4">
    <source>
        <dbReference type="ARBA" id="ARBA00022692"/>
    </source>
</evidence>
<dbReference type="GO" id="GO:0008654">
    <property type="term" value="P:phospholipid biosynthetic process"/>
    <property type="evidence" value="ECO:0007669"/>
    <property type="project" value="UniProtKB-UniRule"/>
</dbReference>
<keyword evidence="6 10" id="KW-0443">Lipid metabolism</keyword>
<dbReference type="OrthoDB" id="9777124at2"/>
<comment type="subcellular location">
    <subcellularLocation>
        <location evidence="10">Cell membrane</location>
        <topology evidence="10">Multi-pass membrane protein</topology>
    </subcellularLocation>
</comment>
<keyword evidence="2 10" id="KW-0444">Lipid biosynthesis</keyword>
<dbReference type="UniPathway" id="UPA00085"/>
<keyword evidence="12" id="KW-1185">Reference proteome</keyword>
<dbReference type="EC" id="2.3.1.275" evidence="10"/>
<keyword evidence="7 10" id="KW-0472">Membrane</keyword>
<feature type="transmembrane region" description="Helical" evidence="10">
    <location>
        <begin position="83"/>
        <end position="101"/>
    </location>
</feature>